<feature type="domain" description="HD-GYP" evidence="1">
    <location>
        <begin position="122"/>
        <end position="317"/>
    </location>
</feature>
<evidence type="ECO:0000313" key="2">
    <source>
        <dbReference type="EMBL" id="MFC4387769.1"/>
    </source>
</evidence>
<dbReference type="RefSeq" id="WP_390198247.1">
    <property type="nucleotide sequence ID" value="NZ_JBHSDV010000002.1"/>
</dbReference>
<gene>
    <name evidence="2" type="ORF">ACFOZ1_08075</name>
</gene>
<dbReference type="PANTHER" id="PTHR43155">
    <property type="entry name" value="CYCLIC DI-GMP PHOSPHODIESTERASE PA4108-RELATED"/>
    <property type="match status" value="1"/>
</dbReference>
<evidence type="ECO:0000259" key="1">
    <source>
        <dbReference type="PROSITE" id="PS51832"/>
    </source>
</evidence>
<dbReference type="Proteomes" id="UP001595880">
    <property type="component" value="Unassembled WGS sequence"/>
</dbReference>
<dbReference type="SMART" id="SM00471">
    <property type="entry name" value="HDc"/>
    <property type="match status" value="1"/>
</dbReference>
<dbReference type="GO" id="GO:0016787">
    <property type="term" value="F:hydrolase activity"/>
    <property type="evidence" value="ECO:0007669"/>
    <property type="project" value="UniProtKB-KW"/>
</dbReference>
<proteinExistence type="predicted"/>
<dbReference type="PANTHER" id="PTHR43155:SF2">
    <property type="entry name" value="CYCLIC DI-GMP PHOSPHODIESTERASE PA4108"/>
    <property type="match status" value="1"/>
</dbReference>
<dbReference type="SUPFAM" id="SSF109604">
    <property type="entry name" value="HD-domain/PDEase-like"/>
    <property type="match status" value="1"/>
</dbReference>
<sequence length="364" mass="41972">MQVHPNQLVPGCILLKPVQGKSTHPIMPNHTIIEEKHIEVLLHFGIEKIEVSEHLASGTPFQPKEMGKKVDKETLTSQEMTENFETMYTHVVAEFKKIFLKWQSGAQVNIFELRKLMEPIYKSTDTMQLDLFLLHKYASKEDYFYHHCIAVSLISAYLAKKIGYTKEWIQIGLAGLLADSGMSKLDQSIMQKENSLSIREYDEIKKHPTYSYRMVEHTSGLTKEVKLSILQHHERLDGSGYPLGVKEDKIHPFAKIIAISDTYHAMTSERYYREKQSPFKVIEQMLILAYTKFDYVYLQTFAQTLLNYAIGTKVLLSNGQEAVIVYAKTETPIRPIIRIIETDEIIALKDKPTLFIENIIESKK</sequence>
<dbReference type="EC" id="3.1.4.-" evidence="2"/>
<reference evidence="3" key="1">
    <citation type="journal article" date="2019" name="Int. J. Syst. Evol. Microbiol.">
        <title>The Global Catalogue of Microorganisms (GCM) 10K type strain sequencing project: providing services to taxonomists for standard genome sequencing and annotation.</title>
        <authorList>
            <consortium name="The Broad Institute Genomics Platform"/>
            <consortium name="The Broad Institute Genome Sequencing Center for Infectious Disease"/>
            <person name="Wu L."/>
            <person name="Ma J."/>
        </authorList>
    </citation>
    <scope>NUCLEOTIDE SEQUENCE [LARGE SCALE GENOMIC DNA]</scope>
    <source>
        <strain evidence="3">KACC 14058</strain>
    </source>
</reference>
<dbReference type="InterPro" id="IPR003607">
    <property type="entry name" value="HD/PDEase_dom"/>
</dbReference>
<keyword evidence="3" id="KW-1185">Reference proteome</keyword>
<keyword evidence="2" id="KW-0378">Hydrolase</keyword>
<dbReference type="InterPro" id="IPR037522">
    <property type="entry name" value="HD_GYP_dom"/>
</dbReference>
<accession>A0ABV8VVN2</accession>
<dbReference type="CDD" id="cd00077">
    <property type="entry name" value="HDc"/>
    <property type="match status" value="1"/>
</dbReference>
<dbReference type="EMBL" id="JBHSDV010000002">
    <property type="protein sequence ID" value="MFC4387769.1"/>
    <property type="molecule type" value="Genomic_DNA"/>
</dbReference>
<comment type="caution">
    <text evidence="2">The sequence shown here is derived from an EMBL/GenBank/DDBJ whole genome shotgun (WGS) entry which is preliminary data.</text>
</comment>
<name>A0ABV8VVN2_9BACI</name>
<dbReference type="PROSITE" id="PS51832">
    <property type="entry name" value="HD_GYP"/>
    <property type="match status" value="1"/>
</dbReference>
<evidence type="ECO:0000313" key="3">
    <source>
        <dbReference type="Proteomes" id="UP001595880"/>
    </source>
</evidence>
<dbReference type="Pfam" id="PF13487">
    <property type="entry name" value="HD_5"/>
    <property type="match status" value="1"/>
</dbReference>
<dbReference type="Gene3D" id="1.10.3210.10">
    <property type="entry name" value="Hypothetical protein af1432"/>
    <property type="match status" value="1"/>
</dbReference>
<organism evidence="2 3">
    <name type="scientific">Gracilibacillus marinus</name>
    <dbReference type="NCBI Taxonomy" id="630535"/>
    <lineage>
        <taxon>Bacteria</taxon>
        <taxon>Bacillati</taxon>
        <taxon>Bacillota</taxon>
        <taxon>Bacilli</taxon>
        <taxon>Bacillales</taxon>
        <taxon>Bacillaceae</taxon>
        <taxon>Gracilibacillus</taxon>
    </lineage>
</organism>
<protein>
    <submittedName>
        <fullName evidence="2">HD-GYP domain-containing protein</fullName>
        <ecNumber evidence="2">3.1.4.-</ecNumber>
    </submittedName>
</protein>